<dbReference type="Proteomes" id="UP000321947">
    <property type="component" value="Unassembled WGS sequence"/>
</dbReference>
<dbReference type="AlphaFoldDB" id="A0A5D3E2R8"/>
<reference evidence="2 3" key="1">
    <citation type="submission" date="2019-08" db="EMBL/GenBank/DDBJ databases">
        <title>Draft genome sequences of two oriental melons (Cucumis melo L. var makuwa).</title>
        <authorList>
            <person name="Kwon S.-Y."/>
        </authorList>
    </citation>
    <scope>NUCLEOTIDE SEQUENCE [LARGE SCALE GENOMIC DNA]</scope>
    <source>
        <strain evidence="3">cv. Chang Bougi</strain>
        <tissue evidence="2">Leaf</tissue>
    </source>
</reference>
<sequence>MLMTMIESSAKERSVVSERVTESAACDSATRKGKENEATSSMAAESDRNIGVIQDEKKKDSEENSGDRNKFKKVEMPVFTGEDSDSWLFHAERYFQIHKLNESEKMLVSTISFDGPALNWYRKRRGINFLAR</sequence>
<evidence type="ECO:0000313" key="2">
    <source>
        <dbReference type="EMBL" id="TYK29891.1"/>
    </source>
</evidence>
<accession>A0A5D3E2R8</accession>
<name>A0A5D3E2R8_CUCMM</name>
<feature type="compositionally biased region" description="Basic and acidic residues" evidence="1">
    <location>
        <begin position="9"/>
        <end position="21"/>
    </location>
</feature>
<evidence type="ECO:0000313" key="3">
    <source>
        <dbReference type="Proteomes" id="UP000321947"/>
    </source>
</evidence>
<proteinExistence type="predicted"/>
<dbReference type="EMBL" id="SSTD01001237">
    <property type="protein sequence ID" value="TYK29891.1"/>
    <property type="molecule type" value="Genomic_DNA"/>
</dbReference>
<feature type="region of interest" description="Disordered" evidence="1">
    <location>
        <begin position="1"/>
        <end position="70"/>
    </location>
</feature>
<gene>
    <name evidence="2" type="ORF">E5676_scaffold208G001460</name>
</gene>
<comment type="caution">
    <text evidence="2">The sequence shown here is derived from an EMBL/GenBank/DDBJ whole genome shotgun (WGS) entry which is preliminary data.</text>
</comment>
<organism evidence="2 3">
    <name type="scientific">Cucumis melo var. makuwa</name>
    <name type="common">Oriental melon</name>
    <dbReference type="NCBI Taxonomy" id="1194695"/>
    <lineage>
        <taxon>Eukaryota</taxon>
        <taxon>Viridiplantae</taxon>
        <taxon>Streptophyta</taxon>
        <taxon>Embryophyta</taxon>
        <taxon>Tracheophyta</taxon>
        <taxon>Spermatophyta</taxon>
        <taxon>Magnoliopsida</taxon>
        <taxon>eudicotyledons</taxon>
        <taxon>Gunneridae</taxon>
        <taxon>Pentapetalae</taxon>
        <taxon>rosids</taxon>
        <taxon>fabids</taxon>
        <taxon>Cucurbitales</taxon>
        <taxon>Cucurbitaceae</taxon>
        <taxon>Benincaseae</taxon>
        <taxon>Cucumis</taxon>
    </lineage>
</organism>
<evidence type="ECO:0000256" key="1">
    <source>
        <dbReference type="SAM" id="MobiDB-lite"/>
    </source>
</evidence>
<protein>
    <submittedName>
        <fullName evidence="2">Transposon Tf2-1 polyprotein isoform X1</fullName>
    </submittedName>
</protein>
<feature type="compositionally biased region" description="Basic and acidic residues" evidence="1">
    <location>
        <begin position="54"/>
        <end position="70"/>
    </location>
</feature>